<evidence type="ECO:0000256" key="1">
    <source>
        <dbReference type="SAM" id="MobiDB-lite"/>
    </source>
</evidence>
<reference evidence="2 3" key="1">
    <citation type="journal article" date="2015" name="Genome Biol. Evol.">
        <title>Comparative Genomics of a Bacterivorous Green Alga Reveals Evolutionary Causalities and Consequences of Phago-Mixotrophic Mode of Nutrition.</title>
        <authorList>
            <person name="Burns J.A."/>
            <person name="Paasch A."/>
            <person name="Narechania A."/>
            <person name="Kim E."/>
        </authorList>
    </citation>
    <scope>NUCLEOTIDE SEQUENCE [LARGE SCALE GENOMIC DNA]</scope>
    <source>
        <strain evidence="2 3">PLY_AMNH</strain>
    </source>
</reference>
<comment type="caution">
    <text evidence="2">The sequence shown here is derived from an EMBL/GenBank/DDBJ whole genome shotgun (WGS) entry which is preliminary data.</text>
</comment>
<dbReference type="AlphaFoldDB" id="A0AAE0C2V8"/>
<dbReference type="Proteomes" id="UP001190700">
    <property type="component" value="Unassembled WGS sequence"/>
</dbReference>
<evidence type="ECO:0000313" key="2">
    <source>
        <dbReference type="EMBL" id="KAK3247363.1"/>
    </source>
</evidence>
<name>A0AAE0C2V8_9CHLO</name>
<feature type="region of interest" description="Disordered" evidence="1">
    <location>
        <begin position="1"/>
        <end position="22"/>
    </location>
</feature>
<evidence type="ECO:0000313" key="3">
    <source>
        <dbReference type="Proteomes" id="UP001190700"/>
    </source>
</evidence>
<keyword evidence="3" id="KW-1185">Reference proteome</keyword>
<accession>A0AAE0C2V8</accession>
<protein>
    <submittedName>
        <fullName evidence="2">Uncharacterized protein</fullName>
    </submittedName>
</protein>
<organism evidence="2 3">
    <name type="scientific">Cymbomonas tetramitiformis</name>
    <dbReference type="NCBI Taxonomy" id="36881"/>
    <lineage>
        <taxon>Eukaryota</taxon>
        <taxon>Viridiplantae</taxon>
        <taxon>Chlorophyta</taxon>
        <taxon>Pyramimonadophyceae</taxon>
        <taxon>Pyramimonadales</taxon>
        <taxon>Pyramimonadaceae</taxon>
        <taxon>Cymbomonas</taxon>
    </lineage>
</organism>
<sequence length="235" mass="27206">MGRWAEQEDPMEEPGQEGTHAPTRILASRQYLGNYTDGDSRVVQYDTQWTNSEGGVLRTWSTEETIRKHLLTQAPCSDQGWGDLVNEWEHAKQDKRTKREPEKEILAGKPSNEQRYWKNITHLEINMRETNPDQDIKHVEGTKDKQLRTEGDATYCYEPEGGLIGSLSIAKARELYDKYDQTVGDVTVQWPTEEQLAKRLQLKLEHEIHVDSFEEEIAQLLIRMEEVLPKRGENA</sequence>
<proteinExistence type="predicted"/>
<gene>
    <name evidence="2" type="ORF">CYMTET_43135</name>
</gene>
<dbReference type="EMBL" id="LGRX02029039">
    <property type="protein sequence ID" value="KAK3247363.1"/>
    <property type="molecule type" value="Genomic_DNA"/>
</dbReference>